<dbReference type="Pfam" id="PF00528">
    <property type="entry name" value="BPD_transp_1"/>
    <property type="match status" value="1"/>
</dbReference>
<feature type="transmembrane region" description="Helical" evidence="7">
    <location>
        <begin position="219"/>
        <end position="240"/>
    </location>
</feature>
<keyword evidence="3" id="KW-1003">Cell membrane</keyword>
<dbReference type="eggNOG" id="COG4209">
    <property type="taxonomic scope" value="Bacteria"/>
</dbReference>
<organism evidence="9 10">
    <name type="scientific">Winmispira thermophila (strain ATCC 49972 / DSM 6192 / RI 19.B1)</name>
    <name type="common">Spirochaeta thermophila</name>
    <dbReference type="NCBI Taxonomy" id="665571"/>
    <lineage>
        <taxon>Bacteria</taxon>
        <taxon>Pseudomonadati</taxon>
        <taxon>Spirochaetota</taxon>
        <taxon>Spirochaetia</taxon>
        <taxon>Winmispirales</taxon>
        <taxon>Winmispiraceae</taxon>
        <taxon>Winmispira</taxon>
    </lineage>
</organism>
<dbReference type="HOGENOM" id="CLU_016047_0_1_12"/>
<comment type="similarity">
    <text evidence="7">Belongs to the binding-protein-dependent transport system permease family.</text>
</comment>
<feature type="transmembrane region" description="Helical" evidence="7">
    <location>
        <begin position="132"/>
        <end position="156"/>
    </location>
</feature>
<dbReference type="GO" id="GO:0005886">
    <property type="term" value="C:plasma membrane"/>
    <property type="evidence" value="ECO:0007669"/>
    <property type="project" value="UniProtKB-SubCell"/>
</dbReference>
<dbReference type="RefSeq" id="WP_013313241.1">
    <property type="nucleotide sequence ID" value="NC_014484.1"/>
</dbReference>
<dbReference type="CDD" id="cd06261">
    <property type="entry name" value="TM_PBP2"/>
    <property type="match status" value="1"/>
</dbReference>
<comment type="subcellular location">
    <subcellularLocation>
        <location evidence="1 7">Cell membrane</location>
        <topology evidence="1 7">Multi-pass membrane protein</topology>
    </subcellularLocation>
</comment>
<dbReference type="InterPro" id="IPR035906">
    <property type="entry name" value="MetI-like_sf"/>
</dbReference>
<evidence type="ECO:0000256" key="7">
    <source>
        <dbReference type="RuleBase" id="RU363032"/>
    </source>
</evidence>
<dbReference type="GO" id="GO:0055085">
    <property type="term" value="P:transmembrane transport"/>
    <property type="evidence" value="ECO:0007669"/>
    <property type="project" value="InterPro"/>
</dbReference>
<dbReference type="InterPro" id="IPR051393">
    <property type="entry name" value="ABC_transporter_permease"/>
</dbReference>
<evidence type="ECO:0000256" key="3">
    <source>
        <dbReference type="ARBA" id="ARBA00022475"/>
    </source>
</evidence>
<evidence type="ECO:0000256" key="2">
    <source>
        <dbReference type="ARBA" id="ARBA00022448"/>
    </source>
</evidence>
<dbReference type="PROSITE" id="PS50928">
    <property type="entry name" value="ABC_TM1"/>
    <property type="match status" value="1"/>
</dbReference>
<dbReference type="Gene3D" id="1.10.3720.10">
    <property type="entry name" value="MetI-like"/>
    <property type="match status" value="1"/>
</dbReference>
<dbReference type="AlphaFoldDB" id="E0RPT6"/>
<dbReference type="PaxDb" id="665571-STHERM_c04280"/>
<feature type="transmembrane region" description="Helical" evidence="7">
    <location>
        <begin position="29"/>
        <end position="47"/>
    </location>
</feature>
<keyword evidence="2 7" id="KW-0813">Transport</keyword>
<gene>
    <name evidence="9" type="ordered locus">STHERM_c04280</name>
</gene>
<dbReference type="InterPro" id="IPR000515">
    <property type="entry name" value="MetI-like"/>
</dbReference>
<keyword evidence="5 7" id="KW-1133">Transmembrane helix</keyword>
<evidence type="ECO:0000313" key="10">
    <source>
        <dbReference type="Proteomes" id="UP000001296"/>
    </source>
</evidence>
<feature type="domain" description="ABC transmembrane type-1" evidence="8">
    <location>
        <begin position="86"/>
        <end position="299"/>
    </location>
</feature>
<evidence type="ECO:0000313" key="9">
    <source>
        <dbReference type="EMBL" id="ADN01400.1"/>
    </source>
</evidence>
<dbReference type="SUPFAM" id="SSF161098">
    <property type="entry name" value="MetI-like"/>
    <property type="match status" value="1"/>
</dbReference>
<keyword evidence="6 7" id="KW-0472">Membrane</keyword>
<evidence type="ECO:0000256" key="4">
    <source>
        <dbReference type="ARBA" id="ARBA00022692"/>
    </source>
</evidence>
<dbReference type="KEGG" id="sta:STHERM_c04280"/>
<dbReference type="Proteomes" id="UP000001296">
    <property type="component" value="Chromosome"/>
</dbReference>
<name>E0RPT6_WINT6</name>
<feature type="transmembrane region" description="Helical" evidence="7">
    <location>
        <begin position="85"/>
        <end position="111"/>
    </location>
</feature>
<reference key="1">
    <citation type="submission" date="2009-08" db="EMBL/GenBank/DDBJ databases">
        <title>The genome sequence of Spirochaeta thermophila DSM6192.</title>
        <authorList>
            <person name="Angelov A."/>
            <person name="Mientus M."/>
            <person name="Wittenberg S."/>
            <person name="Lehmann R."/>
            <person name="Liesegang H."/>
            <person name="Daniel R."/>
            <person name="Liebl W."/>
        </authorList>
    </citation>
    <scope>NUCLEOTIDE SEQUENCE</scope>
    <source>
        <strain>DSM 6192</strain>
    </source>
</reference>
<dbReference type="EMBL" id="CP001698">
    <property type="protein sequence ID" value="ADN01400.1"/>
    <property type="molecule type" value="Genomic_DNA"/>
</dbReference>
<keyword evidence="4 7" id="KW-0812">Transmembrane</keyword>
<feature type="transmembrane region" description="Helical" evidence="7">
    <location>
        <begin position="278"/>
        <end position="298"/>
    </location>
</feature>
<dbReference type="PANTHER" id="PTHR30193:SF44">
    <property type="entry name" value="LACTOSE TRANSPORT SYSTEM PERMEASE PROTEIN LACF"/>
    <property type="match status" value="1"/>
</dbReference>
<evidence type="ECO:0000259" key="8">
    <source>
        <dbReference type="PROSITE" id="PS50928"/>
    </source>
</evidence>
<evidence type="ECO:0000256" key="6">
    <source>
        <dbReference type="ARBA" id="ARBA00023136"/>
    </source>
</evidence>
<proteinExistence type="inferred from homology"/>
<accession>E0RPT6</accession>
<evidence type="ECO:0000256" key="5">
    <source>
        <dbReference type="ARBA" id="ARBA00022989"/>
    </source>
</evidence>
<reference evidence="9 10" key="2">
    <citation type="journal article" date="2010" name="J. Bacteriol.">
        <title>Genome sequence of the polysaccharide-degrading, thermophilic anaerobe Spirochaeta thermophila DSM 6192.</title>
        <authorList>
            <person name="Angelov A."/>
            <person name="Liebl S."/>
            <person name="Ballschmiter M."/>
            <person name="Bomeke M."/>
            <person name="Lehmann R."/>
            <person name="Liesegang H."/>
            <person name="Daniel R."/>
            <person name="Liebl W."/>
        </authorList>
    </citation>
    <scope>NUCLEOTIDE SEQUENCE [LARGE SCALE GENOMIC DNA]</scope>
    <source>
        <strain evidence="10">ATCC 49972 / DSM 6192 / RI 19.B1</strain>
    </source>
</reference>
<dbReference type="PANTHER" id="PTHR30193">
    <property type="entry name" value="ABC TRANSPORTER PERMEASE PROTEIN"/>
    <property type="match status" value="1"/>
</dbReference>
<sequence length="312" mass="35411">MAEHVAGGSAKGFSLFPPEVKRNIRKYKVFYLFLLPGFLYFVVFHYLPMLGLRWSFYEFDLRGVGEFIGLEHFKTALASEGFRRAFWNTLILSSANIVIQMTASIIISLLLNEVTNQLFKRGVQTIIYLPHFLSWPVVASVFVLIFSQGGMVNAFVQKLGGEPIYFFGDPVWWRRVYLFALAWREVGWASVVYLAALSGVDPQLYEAAWIDGAGRIRQAIHITLPSLVPVIVIVLVMNLSKIFNLFESVLVMYNPLVYSVADVLQTYVYRTGIVEFRYGYATAVGLFRSLIAFALVMASNWIVKRIRGEAVV</sequence>
<evidence type="ECO:0000256" key="1">
    <source>
        <dbReference type="ARBA" id="ARBA00004651"/>
    </source>
</evidence>
<protein>
    <submittedName>
        <fullName evidence="9">Transporter</fullName>
    </submittedName>
</protein>